<gene>
    <name evidence="1" type="ORF">NGRA_2798</name>
</gene>
<comment type="caution">
    <text evidence="1">The sequence shown here is derived from an EMBL/GenBank/DDBJ whole genome shotgun (WGS) entry which is preliminary data.</text>
</comment>
<protein>
    <submittedName>
        <fullName evidence="1">Uncharacterized protein</fullName>
    </submittedName>
</protein>
<evidence type="ECO:0000313" key="1">
    <source>
        <dbReference type="EMBL" id="KAF9761193.1"/>
    </source>
</evidence>
<dbReference type="OrthoDB" id="9995389at2759"/>
<proteinExistence type="predicted"/>
<dbReference type="Proteomes" id="UP000740883">
    <property type="component" value="Unassembled WGS sequence"/>
</dbReference>
<name>A0A9P6GVZ7_9MICR</name>
<dbReference type="EMBL" id="SBJO01000390">
    <property type="protein sequence ID" value="KAF9761193.1"/>
    <property type="molecule type" value="Genomic_DNA"/>
</dbReference>
<keyword evidence="2" id="KW-1185">Reference proteome</keyword>
<reference evidence="1 2" key="1">
    <citation type="journal article" date="2020" name="Genome Biol. Evol.">
        <title>Comparative genomics of strictly vertically transmitted, feminizing microsporidia endosymbionts of amphipod crustaceans.</title>
        <authorList>
            <person name="Cormier A."/>
            <person name="Chebbi M.A."/>
            <person name="Giraud I."/>
            <person name="Wattier R."/>
            <person name="Teixeira M."/>
            <person name="Gilbert C."/>
            <person name="Rigaud T."/>
            <person name="Cordaux R."/>
        </authorList>
    </citation>
    <scope>NUCLEOTIDE SEQUENCE [LARGE SCALE GENOMIC DNA]</scope>
    <source>
        <strain evidence="1 2">Ou3-Ou53</strain>
    </source>
</reference>
<organism evidence="1 2">
    <name type="scientific">Nosema granulosis</name>
    <dbReference type="NCBI Taxonomy" id="83296"/>
    <lineage>
        <taxon>Eukaryota</taxon>
        <taxon>Fungi</taxon>
        <taxon>Fungi incertae sedis</taxon>
        <taxon>Microsporidia</taxon>
        <taxon>Nosematidae</taxon>
        <taxon>Nosema</taxon>
    </lineage>
</organism>
<dbReference type="AlphaFoldDB" id="A0A9P6GVZ7"/>
<accession>A0A9P6GVZ7</accession>
<sequence length="144" mass="17015">MTIVHLIIYDVSLDGKILFKKNCLDLKYFIFKFLCECLVIEISKVLNRRLRHSEHHSGSNTNVGMFIFNMFLIMKNLDLFFVHQLMKIFRFFHNLDKGFISYFTSTTKDDDGPKMRNVWSVSFNLPQVTQAISFYKVNINVDSQ</sequence>
<evidence type="ECO:0000313" key="2">
    <source>
        <dbReference type="Proteomes" id="UP000740883"/>
    </source>
</evidence>